<sequence length="1228" mass="141841">MPPKKGAPLTAIQKKERDLLDKKRKKLHAAQATKRKHDVVSLIKKKAERPKTEKQTEVLPASMSAEDEELAALIEAEVESDVLNVAALKRAAIEHNERRERQRKTWQSGERAPSELHIPSGDPIGMAKYESVREGKRVTITRPIYSTPIYPFIPTVDVMKAFRSQKSKQRELLKSLAAMPEPKEKRSAEQIQEARMARQFEELQELDVMKPEKTEFQQQKERKRDEERELELSIMEEHRARQLREAEIEEEEEVPEAVLTEEAAKELDRRAEDIADVEEEEEDDEQTVPEGYISEDEEDEEDIAPPIEKTKVVPVAIREPEFTKFKEVTAKRGKFTYTGWERLERPEVEYKTVADVDVEYKGVYTFVMGSGNIEIPWKRTDRRIIVVDSTAIRHRDPFVGGAYLKPITSIYIARKRGVPQRVPPTEPSTDVMTSAYTDIVPSASDLLEEPVTMEARNYVMDYMRSTMKSLVIGTVRKSTGTMVERRATAERKHLSFDEYRTLHLNRFRAFEYREMLRNDGDFLEELDDKIDTALGRTADDMANDYINTIRRRFGSIVANEQDLLKRFRSVNPTLFDIVAIELLADRELYRNMKTARKPLPEIPDITTTEGKTNAALHYFRVKYNQATEEELREQLKRIKNVKYSSGKRMYKLTQLETDLLKFLNDRQLGKVSYAKGLKGDDLVVAIRKFIRHNIVKGTETRTAKNKSTPLIPQMEIDAGHAMIVRMHDAEMAFVGALSLKSKTYTYDEILHIIRDHIVRYITDHPVAFMWYENANDVKNAIVLAAISKRMAKTPTQEEIDEFNSAETFEYERTTANDVPVTNVLYGGDGIAERYAEYEKSYQAAPSEILTLKEFEAIQLEKHMYNMYLSKTKPPMTNTQAENKKLMREWLEAHPSDRDAWELAFSQIELDGVDEEYRMFSQYVDDMKKSDDEWPIDDISQYEEALFERHGLSTRDYLNESSLHVAILSRDPAFESGLRRGAKIPGAIVRESIISGHRKLKDLVGMTVESMFMEIFMNRELMAEDVHEIKMHLAGVGMVLTHRSIAYIAASLYPTSRIRITEVFPMILPDETLDIVLYRGVGSYAVNPQTTCYPNRPDIGDGELVLVKDEVNNIHNCFSYKQLFYLIKRAGNEPVMNPFRNRTSLPQKLVDDIKTRYTKEIQDADISSDVIDYVVKWDKDHVRVIGPMSMETGERLGTWKWYDIAGTLVREHIHHPMMNGVVRVTVKEY</sequence>
<dbReference type="AlphaFoldDB" id="A0A6C0LXZ3"/>
<name>A0A6C0LXZ3_9ZZZZ</name>
<proteinExistence type="predicted"/>
<feature type="compositionally biased region" description="Basic residues" evidence="1">
    <location>
        <begin position="22"/>
        <end position="48"/>
    </location>
</feature>
<evidence type="ECO:0000313" key="2">
    <source>
        <dbReference type="EMBL" id="QHU35527.1"/>
    </source>
</evidence>
<reference evidence="2" key="1">
    <citation type="journal article" date="2020" name="Nature">
        <title>Giant virus diversity and host interactions through global metagenomics.</title>
        <authorList>
            <person name="Schulz F."/>
            <person name="Roux S."/>
            <person name="Paez-Espino D."/>
            <person name="Jungbluth S."/>
            <person name="Walsh D.A."/>
            <person name="Denef V.J."/>
            <person name="McMahon K.D."/>
            <person name="Konstantinidis K.T."/>
            <person name="Eloe-Fadrosh E.A."/>
            <person name="Kyrpides N.C."/>
            <person name="Woyke T."/>
        </authorList>
    </citation>
    <scope>NUCLEOTIDE SEQUENCE</scope>
    <source>
        <strain evidence="2">GVMAG-S-1029409-49</strain>
    </source>
</reference>
<dbReference type="EMBL" id="MN740609">
    <property type="protein sequence ID" value="QHU35527.1"/>
    <property type="molecule type" value="Genomic_DNA"/>
</dbReference>
<protein>
    <submittedName>
        <fullName evidence="2">Uncharacterized protein</fullName>
    </submittedName>
</protein>
<feature type="region of interest" description="Disordered" evidence="1">
    <location>
        <begin position="96"/>
        <end position="123"/>
    </location>
</feature>
<evidence type="ECO:0000256" key="1">
    <source>
        <dbReference type="SAM" id="MobiDB-lite"/>
    </source>
</evidence>
<feature type="region of interest" description="Disordered" evidence="1">
    <location>
        <begin position="1"/>
        <end position="63"/>
    </location>
</feature>
<organism evidence="2">
    <name type="scientific">viral metagenome</name>
    <dbReference type="NCBI Taxonomy" id="1070528"/>
    <lineage>
        <taxon>unclassified sequences</taxon>
        <taxon>metagenomes</taxon>
        <taxon>organismal metagenomes</taxon>
    </lineage>
</organism>
<accession>A0A6C0LXZ3</accession>